<dbReference type="GO" id="GO:0003723">
    <property type="term" value="F:RNA binding"/>
    <property type="evidence" value="ECO:0007669"/>
    <property type="project" value="UniProtKB-UniRule"/>
</dbReference>
<keyword evidence="3" id="KW-0694">RNA-binding</keyword>
<dbReference type="InterPro" id="IPR012677">
    <property type="entry name" value="Nucleotide-bd_a/b_plait_sf"/>
</dbReference>
<reference evidence="9" key="1">
    <citation type="submission" date="2021-11" db="EMBL/GenBank/DDBJ databases">
        <authorList>
            <consortium name="Genoscope - CEA"/>
            <person name="William W."/>
        </authorList>
    </citation>
    <scope>NUCLEOTIDE SEQUENCE</scope>
</reference>
<feature type="domain" description="RRM" evidence="5">
    <location>
        <begin position="1111"/>
        <end position="1185"/>
    </location>
</feature>
<evidence type="ECO:0000259" key="6">
    <source>
        <dbReference type="PROSITE" id="PS51192"/>
    </source>
</evidence>
<dbReference type="InterPro" id="IPR027417">
    <property type="entry name" value="P-loop_NTPase"/>
</dbReference>
<dbReference type="Proteomes" id="UP000789595">
    <property type="component" value="Unassembled WGS sequence"/>
</dbReference>
<dbReference type="SMART" id="SM00357">
    <property type="entry name" value="CSP"/>
    <property type="match status" value="2"/>
</dbReference>
<dbReference type="CDD" id="cd18791">
    <property type="entry name" value="SF2_C_RHA"/>
    <property type="match status" value="1"/>
</dbReference>
<dbReference type="InterPro" id="IPR002059">
    <property type="entry name" value="CSP_DNA-bd"/>
</dbReference>
<dbReference type="Gene3D" id="1.20.120.1080">
    <property type="match status" value="1"/>
</dbReference>
<dbReference type="SUPFAM" id="SSF88723">
    <property type="entry name" value="PIN domain-like"/>
    <property type="match status" value="1"/>
</dbReference>
<dbReference type="Pfam" id="PF00076">
    <property type="entry name" value="RRM_1"/>
    <property type="match status" value="1"/>
</dbReference>
<dbReference type="InterPro" id="IPR012340">
    <property type="entry name" value="NA-bd_OB-fold"/>
</dbReference>
<evidence type="ECO:0000259" key="5">
    <source>
        <dbReference type="PROSITE" id="PS50102"/>
    </source>
</evidence>
<feature type="domain" description="CSD" evidence="8">
    <location>
        <begin position="1863"/>
        <end position="1932"/>
    </location>
</feature>
<dbReference type="PROSITE" id="PS50102">
    <property type="entry name" value="RRM"/>
    <property type="match status" value="1"/>
</dbReference>
<evidence type="ECO:0000313" key="9">
    <source>
        <dbReference type="EMBL" id="CAH0373503.1"/>
    </source>
</evidence>
<feature type="domain" description="CSD" evidence="8">
    <location>
        <begin position="1943"/>
        <end position="2003"/>
    </location>
</feature>
<dbReference type="Gene3D" id="2.40.50.140">
    <property type="entry name" value="Nucleic acid-binding proteins"/>
    <property type="match status" value="2"/>
</dbReference>
<feature type="region of interest" description="Disordered" evidence="4">
    <location>
        <begin position="274"/>
        <end position="296"/>
    </location>
</feature>
<dbReference type="OrthoDB" id="66977at2759"/>
<dbReference type="CDD" id="cd00590">
    <property type="entry name" value="RRM_SF"/>
    <property type="match status" value="1"/>
</dbReference>
<evidence type="ECO:0000256" key="4">
    <source>
        <dbReference type="SAM" id="MobiDB-lite"/>
    </source>
</evidence>
<evidence type="ECO:0000256" key="2">
    <source>
        <dbReference type="ARBA" id="ARBA00022840"/>
    </source>
</evidence>
<dbReference type="Pfam" id="PF00270">
    <property type="entry name" value="DEAD"/>
    <property type="match status" value="1"/>
</dbReference>
<dbReference type="PANTHER" id="PTHR18934:SF145">
    <property type="entry name" value="ATP-DEPENDENT RNA HELICASE DHX57-RELATED"/>
    <property type="match status" value="1"/>
</dbReference>
<dbReference type="InterPro" id="IPR011129">
    <property type="entry name" value="CSD"/>
</dbReference>
<dbReference type="InterPro" id="IPR014001">
    <property type="entry name" value="Helicase_ATP-bd"/>
</dbReference>
<dbReference type="SUPFAM" id="SSF54928">
    <property type="entry name" value="RNA-binding domain, RBD"/>
    <property type="match status" value="1"/>
</dbReference>
<dbReference type="CDD" id="cd17917">
    <property type="entry name" value="DEXHc_RHA-like"/>
    <property type="match status" value="1"/>
</dbReference>
<dbReference type="GO" id="GO:0005524">
    <property type="term" value="F:ATP binding"/>
    <property type="evidence" value="ECO:0007669"/>
    <property type="project" value="UniProtKB-KW"/>
</dbReference>
<dbReference type="Gene3D" id="3.40.50.1010">
    <property type="entry name" value="5'-nuclease"/>
    <property type="match status" value="1"/>
</dbReference>
<dbReference type="SMART" id="SM00487">
    <property type="entry name" value="DEXDc"/>
    <property type="match status" value="1"/>
</dbReference>
<dbReference type="SUPFAM" id="SSF52540">
    <property type="entry name" value="P-loop containing nucleoside triphosphate hydrolases"/>
    <property type="match status" value="1"/>
</dbReference>
<dbReference type="SMART" id="SM00360">
    <property type="entry name" value="RRM"/>
    <property type="match status" value="1"/>
</dbReference>
<dbReference type="InterPro" id="IPR011545">
    <property type="entry name" value="DEAD/DEAH_box_helicase_dom"/>
</dbReference>
<dbReference type="PANTHER" id="PTHR18934">
    <property type="entry name" value="ATP-DEPENDENT RNA HELICASE"/>
    <property type="match status" value="1"/>
</dbReference>
<dbReference type="Gene3D" id="3.40.50.300">
    <property type="entry name" value="P-loop containing nucleotide triphosphate hydrolases"/>
    <property type="match status" value="2"/>
</dbReference>
<dbReference type="EMBL" id="CAKKNE010000004">
    <property type="protein sequence ID" value="CAH0373503.1"/>
    <property type="molecule type" value="Genomic_DNA"/>
</dbReference>
<dbReference type="InterPro" id="IPR035979">
    <property type="entry name" value="RBD_domain_sf"/>
</dbReference>
<dbReference type="Pfam" id="PF00271">
    <property type="entry name" value="Helicase_C"/>
    <property type="match status" value="1"/>
</dbReference>
<accession>A0A8J2SN25</accession>
<keyword evidence="10" id="KW-1185">Reference proteome</keyword>
<organism evidence="9 10">
    <name type="scientific">Pelagomonas calceolata</name>
    <dbReference type="NCBI Taxonomy" id="35677"/>
    <lineage>
        <taxon>Eukaryota</taxon>
        <taxon>Sar</taxon>
        <taxon>Stramenopiles</taxon>
        <taxon>Ochrophyta</taxon>
        <taxon>Pelagophyceae</taxon>
        <taxon>Pelagomonadales</taxon>
        <taxon>Pelagomonadaceae</taxon>
        <taxon>Pelagomonas</taxon>
    </lineage>
</organism>
<sequence>MGVRGLATLARKRGGSTLETIDADTTLLIDGSGLCAHALRDQKCEYGGDLGALDAATTQFLERLLNRDFRVVVYLDGDQRRMKTHTSEDRLAKRRDEWSTLERYADGSQEVRRPAGDLPRPALASRVFEACLRRLDAPKRRKLTLLQCSEEADQRIAIDACRRKALIVGNDSDFLVFRDVRYVELEHAARIGEAQVPVWTRAGVASSLNLSEALFVEFCLALGNDYTSHLALDVPKSPEKLLEFFATDYRCPDRAPVLFSRALYDLQSLEEWPLDQPSSGESGAPPLVPSSTITPRPSPDAIDAIVDEVRCLVAAPGGDRVLQPILSNMREQLQSCLDDISARALGGMLQSTPDDLDAIGSKTPPLWSDVVAAYRYQRVLCESGLFRHLGAGVRADGPRNLYHGPGFHALCRKLRGRAAPPPGLSPQTTPTTPPGLRKALANVPAQLPIDAHRLEILDTIARNRVTIVCGETGCGKSSRLPLMLLENDSKAKMFVSQPRRIAARALCDRVRQSLGEEVGLRLGFGERDESRKTRLWFCSTGYLVRLVAAHPQALKTHTHIIVDEVHERSVDTEILCLLLRRLVQEHPTIRVVLMSATVCVDLYASYFGVDPRTSSLHVGARRYPVTEFYADDVVDSLRLPENLHSNAQRLVLHTGERPPHASAQHPLVKAIVRSVGTPGSSILVFVPGLADILDLTDKIEQLPGFICTPIHSEVPFDEQLSVFQKTESVRVILATNAAESGVTIPDCDHVIDLGTAKELTYNAATHRSMLDQVWISQSSAVQRAGRTGRVRPGSVYRLYGRDRYLRMNAFTTSEIHRQPLDKVVLDLMTLETDLTAASMLSETVEPPSIDSVLRSYHELHSSALITSSNCDEADVTNMGAFVAQLGVDLHLGRLVGLSAQSGMLIDGCALAATLSQPRSPWRIASPLIHQDPQEYNEIASRSFVSRYRWDSGMQSEPIALLRLSRAYAKLVTASSKKEFCSKHNVVEARMRQLCSASSNLYRRALEAMDRDTRSKHDQTTSLLQSEDPLQDEARLNRLRLLLTWTTAPNGLFQLYDVKHKTHIHRVGLTGPSLLKDHIATLFPPSVEYAFISGERHVYTALLSWTPSSHSDELFVGGVSKRMKAPELKTHFEQFGSVENVELITDKTGTRRTAKVRMGNPLEAMEALDGKHDVNGVVLTVDLYQKTRNDLVRDCSPGFERRLVAQRNGADLCYAVHADGLVLLATPSGREAASDLILRLLQHGATCVAREDYVVIKKKTLSKDEKKDLKSLLDVCTAFGVSFADYNSKAVVNAGGTTFDHARLEALLGLTIGDVSVQVLSGKQAIVFPSSPEKGLFETLPLGAQIVSALASGRRGDRIELWRDQDQALGKHELQVQVAQPRYMCSPWSDRRGECLMPHHTTVRTSLNLVNDQQLGVAASMLDLSGGGVRAESCTLLPSLEWLLKALTVFGVSLNPVPHGVLDDHSVAACCRLCDAWSVIGESLAPQPSLVQRLDRIFGVESSEDRARRLADEESLLNVAAAPFPAPCPAPSLGKKVYAKPLVKKDRWSSEDCARNQRTDASCRRRLSGSIKTCEHREQKGPYKYRKPGVANKYTCGLITQDDGNEDIFYMTRGDAGLALSEGLRVTYERTTNTRGPIAHYVKEENGVVEAPAPPPPPKGSRNPYQRWRDSQYSERHGVTHAEKREAWLAMSHGERTRQAALIGFRIPKKATNLERKTLLKELHPDWTRPNLEPSPPPVPQMVRSDPLLKALPFCSKAQRQRFVDNDVGLDCFALLQDDDLTDLLGDDEKAKAAFRKKYKAKAPPPVEAAPVEAAASRTDALLAKAAQLRAGRLGEAPTTSPAPRGRNGESAPARGRDRAPAPRQRGTVLWFEAVWKSTNEFEASKKHGFVQSEGRDIFVHLSDVKEVLGEGDLVEFRVLDFKGRPKAQDVVRISGPPPPVVERVRGTCLWYDATRKMGFLKGSDGQEIFCHASDVKDSIGEGDLVEYSAVQFNGKSKAMDVTCVERAPPPLPPTVVNAVDPSQRLEDEEPARVFLSIVSDVAGSDWIEDQQLGAALTGKGVRLALIHAMRAGALKRRWVEYGRRRLDTNAILSTFEYVAWPEQVRQQYLAPDMYLRVTGDGMRVIGR</sequence>
<dbReference type="SMART" id="SM00490">
    <property type="entry name" value="HELICc"/>
    <property type="match status" value="1"/>
</dbReference>
<dbReference type="PROSITE" id="PS51194">
    <property type="entry name" value="HELICASE_CTER"/>
    <property type="match status" value="1"/>
</dbReference>
<dbReference type="PROSITE" id="PS51192">
    <property type="entry name" value="HELICASE_ATP_BIND_1"/>
    <property type="match status" value="1"/>
</dbReference>
<keyword evidence="1" id="KW-0547">Nucleotide-binding</keyword>
<dbReference type="InterPro" id="IPR001650">
    <property type="entry name" value="Helicase_C-like"/>
</dbReference>
<name>A0A8J2SN25_9STRA</name>
<evidence type="ECO:0000256" key="3">
    <source>
        <dbReference type="PROSITE-ProRule" id="PRU00176"/>
    </source>
</evidence>
<evidence type="ECO:0000259" key="7">
    <source>
        <dbReference type="PROSITE" id="PS51194"/>
    </source>
</evidence>
<protein>
    <submittedName>
        <fullName evidence="9">Uncharacterized protein</fullName>
    </submittedName>
</protein>
<evidence type="ECO:0000259" key="8">
    <source>
        <dbReference type="PROSITE" id="PS51857"/>
    </source>
</evidence>
<dbReference type="Pfam" id="PF00313">
    <property type="entry name" value="CSD"/>
    <property type="match status" value="2"/>
</dbReference>
<dbReference type="Gene3D" id="3.30.70.330">
    <property type="match status" value="1"/>
</dbReference>
<feature type="domain" description="Helicase C-terminal" evidence="7">
    <location>
        <begin position="667"/>
        <end position="831"/>
    </location>
</feature>
<evidence type="ECO:0000256" key="1">
    <source>
        <dbReference type="ARBA" id="ARBA00022741"/>
    </source>
</evidence>
<dbReference type="PROSITE" id="PS51857">
    <property type="entry name" value="CSD_2"/>
    <property type="match status" value="2"/>
</dbReference>
<dbReference type="GO" id="GO:0004386">
    <property type="term" value="F:helicase activity"/>
    <property type="evidence" value="ECO:0007669"/>
    <property type="project" value="TreeGrafter"/>
</dbReference>
<evidence type="ECO:0000313" key="10">
    <source>
        <dbReference type="Proteomes" id="UP000789595"/>
    </source>
</evidence>
<dbReference type="InterPro" id="IPR000504">
    <property type="entry name" value="RRM_dom"/>
</dbReference>
<comment type="caution">
    <text evidence="9">The sequence shown here is derived from an EMBL/GenBank/DDBJ whole genome shotgun (WGS) entry which is preliminary data.</text>
</comment>
<proteinExistence type="predicted"/>
<dbReference type="InterPro" id="IPR029060">
    <property type="entry name" value="PIN-like_dom_sf"/>
</dbReference>
<keyword evidence="2" id="KW-0067">ATP-binding</keyword>
<feature type="domain" description="Helicase ATP-binding" evidence="6">
    <location>
        <begin position="457"/>
        <end position="616"/>
    </location>
</feature>
<gene>
    <name evidence="9" type="ORF">PECAL_4P07080</name>
</gene>
<dbReference type="SUPFAM" id="SSF50249">
    <property type="entry name" value="Nucleic acid-binding proteins"/>
    <property type="match status" value="2"/>
</dbReference>
<feature type="region of interest" description="Disordered" evidence="4">
    <location>
        <begin position="1831"/>
        <end position="1863"/>
    </location>
</feature>